<evidence type="ECO:0000313" key="2">
    <source>
        <dbReference type="Proteomes" id="UP000000238"/>
    </source>
</evidence>
<accession>Q2S859</accession>
<organism evidence="1 2">
    <name type="scientific">Hahella chejuensis (strain KCTC 2396)</name>
    <dbReference type="NCBI Taxonomy" id="349521"/>
    <lineage>
        <taxon>Bacteria</taxon>
        <taxon>Pseudomonadati</taxon>
        <taxon>Pseudomonadota</taxon>
        <taxon>Gammaproteobacteria</taxon>
        <taxon>Oceanospirillales</taxon>
        <taxon>Hahellaceae</taxon>
        <taxon>Hahella</taxon>
    </lineage>
</organism>
<dbReference type="HOGENOM" id="CLU_1719789_0_0_6"/>
<dbReference type="EMBL" id="CP000155">
    <property type="protein sequence ID" value="ABC33165.1"/>
    <property type="molecule type" value="Genomic_DNA"/>
</dbReference>
<dbReference type="RefSeq" id="WP_011400217.1">
    <property type="nucleotide sequence ID" value="NC_007645.1"/>
</dbReference>
<reference evidence="1 2" key="1">
    <citation type="journal article" date="2005" name="Nucleic Acids Res.">
        <title>Genomic blueprint of Hahella chejuensis, a marine microbe producing an algicidal agent.</title>
        <authorList>
            <person name="Jeong H."/>
            <person name="Yim J.H."/>
            <person name="Lee C."/>
            <person name="Choi S.-H."/>
            <person name="Park Y.K."/>
            <person name="Yoon S.H."/>
            <person name="Hur C.-G."/>
            <person name="Kang H.-Y."/>
            <person name="Kim D."/>
            <person name="Lee H.H."/>
            <person name="Park K.H."/>
            <person name="Park S.-H."/>
            <person name="Park H.-S."/>
            <person name="Lee H.K."/>
            <person name="Oh T.K."/>
            <person name="Kim J.F."/>
        </authorList>
    </citation>
    <scope>NUCLEOTIDE SEQUENCE [LARGE SCALE GENOMIC DNA]</scope>
    <source>
        <strain evidence="1 2">KCTC 2396</strain>
    </source>
</reference>
<dbReference type="KEGG" id="hch:HCH_06526"/>
<keyword evidence="2" id="KW-1185">Reference proteome</keyword>
<dbReference type="OrthoDB" id="6194782at2"/>
<evidence type="ECO:0000313" key="1">
    <source>
        <dbReference type="EMBL" id="ABC33165.1"/>
    </source>
</evidence>
<gene>
    <name evidence="1" type="ordered locus">HCH_06526</name>
</gene>
<protein>
    <submittedName>
        <fullName evidence="1">Uncharacterized protein</fullName>
    </submittedName>
</protein>
<sequence>MTSPTIAKPMWLSGSECKVGILYLAAIAYPAGLVYDAVYRHHDHYTGITSWYGLASPSAEVIAFMPVKDALRYLTGAYYIEEGYQADAAILPWRDGEPDAKAPQIAAAPGSYDILTWDEEFGWSTPIAYCRGHIPLEAFLNAAARYIPLTRKTCCRP</sequence>
<proteinExistence type="predicted"/>
<name>Q2S859_HAHCH</name>
<dbReference type="AlphaFoldDB" id="Q2S859"/>
<dbReference type="Proteomes" id="UP000000238">
    <property type="component" value="Chromosome"/>
</dbReference>